<protein>
    <submittedName>
        <fullName evidence="3">Uncharacterized protein</fullName>
    </submittedName>
</protein>
<keyword evidence="1" id="KW-0812">Transmembrane</keyword>
<proteinExistence type="predicted"/>
<evidence type="ECO:0000313" key="2">
    <source>
        <dbReference type="Proteomes" id="UP000887569"/>
    </source>
</evidence>
<dbReference type="AlphaFoldDB" id="A0A914ZQ35"/>
<keyword evidence="2" id="KW-1185">Reference proteome</keyword>
<feature type="transmembrane region" description="Helical" evidence="1">
    <location>
        <begin position="59"/>
        <end position="83"/>
    </location>
</feature>
<sequence>MAARCQYGYAWRTNGFSQRASKYSCMKFLRSRLVRRRRRGIQSISHRAKHIERLDVNTMTLMVALQSILCLLAFVTLILSSFLNEVLREVLLDPAFEYTNLVQWDRDDEYSIRKSFPPLLPLSIAFVEDNYLPKGFPPSEIICDQC</sequence>
<name>A0A914ZQ35_PARUN</name>
<keyword evidence="1" id="KW-1133">Transmembrane helix</keyword>
<reference evidence="3" key="1">
    <citation type="submission" date="2022-11" db="UniProtKB">
        <authorList>
            <consortium name="WormBaseParasite"/>
        </authorList>
    </citation>
    <scope>IDENTIFICATION</scope>
</reference>
<organism evidence="2 3">
    <name type="scientific">Parascaris univalens</name>
    <name type="common">Nematode worm</name>
    <dbReference type="NCBI Taxonomy" id="6257"/>
    <lineage>
        <taxon>Eukaryota</taxon>
        <taxon>Metazoa</taxon>
        <taxon>Ecdysozoa</taxon>
        <taxon>Nematoda</taxon>
        <taxon>Chromadorea</taxon>
        <taxon>Rhabditida</taxon>
        <taxon>Spirurina</taxon>
        <taxon>Ascaridomorpha</taxon>
        <taxon>Ascaridoidea</taxon>
        <taxon>Ascarididae</taxon>
        <taxon>Parascaris</taxon>
    </lineage>
</organism>
<dbReference type="Proteomes" id="UP000887569">
    <property type="component" value="Unplaced"/>
</dbReference>
<keyword evidence="1" id="KW-0472">Membrane</keyword>
<evidence type="ECO:0000313" key="3">
    <source>
        <dbReference type="WBParaSite" id="PgB05_g078_t01"/>
    </source>
</evidence>
<evidence type="ECO:0000256" key="1">
    <source>
        <dbReference type="SAM" id="Phobius"/>
    </source>
</evidence>
<dbReference type="WBParaSite" id="PgB05_g078_t01">
    <property type="protein sequence ID" value="PgB05_g078_t01"/>
    <property type="gene ID" value="PgB05_g078"/>
</dbReference>
<accession>A0A914ZQ35</accession>